<keyword evidence="2" id="KW-0479">Metal-binding</keyword>
<dbReference type="GO" id="GO:0008270">
    <property type="term" value="F:zinc ion binding"/>
    <property type="evidence" value="ECO:0007669"/>
    <property type="project" value="UniProtKB-KW"/>
</dbReference>
<dbReference type="AlphaFoldDB" id="A0AAF0DDX4"/>
<dbReference type="InterPro" id="IPR036236">
    <property type="entry name" value="Znf_C2H2_sf"/>
</dbReference>
<reference evidence="7" key="1">
    <citation type="submission" date="2023-03" db="EMBL/GenBank/DDBJ databases">
        <title>Emydomyces testavorans Genome Sequence.</title>
        <authorList>
            <person name="Hoyer L."/>
        </authorList>
    </citation>
    <scope>NUCLEOTIDE SEQUENCE</scope>
    <source>
        <strain evidence="7">16-2883</strain>
    </source>
</reference>
<dbReference type="InterPro" id="IPR056767">
    <property type="entry name" value="C2H2-Znf_KIN17"/>
</dbReference>
<feature type="compositionally biased region" description="Basic and acidic residues" evidence="5">
    <location>
        <begin position="308"/>
        <end position="323"/>
    </location>
</feature>
<proteinExistence type="inferred from homology"/>
<dbReference type="InterPro" id="IPR013087">
    <property type="entry name" value="Znf_C2H2_type"/>
</dbReference>
<feature type="compositionally biased region" description="Basic and acidic residues" evidence="5">
    <location>
        <begin position="178"/>
        <end position="187"/>
    </location>
</feature>
<evidence type="ECO:0000256" key="5">
    <source>
        <dbReference type="SAM" id="MobiDB-lite"/>
    </source>
</evidence>
<dbReference type="PANTHER" id="PTHR12805:SF0">
    <property type="entry name" value="DNA_RNA-BINDING PROTEIN KIN17"/>
    <property type="match status" value="1"/>
</dbReference>
<dbReference type="Pfam" id="PF10357">
    <property type="entry name" value="WH_KIN17"/>
    <property type="match status" value="1"/>
</dbReference>
<dbReference type="GO" id="GO:0006974">
    <property type="term" value="P:DNA damage response"/>
    <property type="evidence" value="ECO:0007669"/>
    <property type="project" value="TreeGrafter"/>
</dbReference>
<evidence type="ECO:0000256" key="4">
    <source>
        <dbReference type="ARBA" id="ARBA00022833"/>
    </source>
</evidence>
<feature type="compositionally biased region" description="Polar residues" evidence="5">
    <location>
        <begin position="250"/>
        <end position="265"/>
    </location>
</feature>
<sequence length="336" mass="37964">MPRAEVGSTKYIANKLKSKGLQRLRWYCQVCQRQMRDENGFKCHTQSESHVRQMLLVGEDPKKYIQSYSNDLLRDFIQLLKTSHGEKQVHINHFYQEYIANKEHVHMNATKWSSLTEFAKYLGREGICRVEEGEKGIFISWIDNSPEALRRQDAIRKRERQDRGDEEREKKLIEEQIKRAQRDKEAISTEEESVLEGAKELQRAEGEKIKLTFASKAAAPKGSASPPPGAPDISDQSKLDGGLDAEKSEATSSEPTPVTAPQSQKAPIKLGFASSGSKAKNVFASMSKKSVASKKTEAPSKPLSAIERIMKEDMERKRARDTNQPKGSAMKRQKIS</sequence>
<evidence type="ECO:0000313" key="8">
    <source>
        <dbReference type="Proteomes" id="UP001219355"/>
    </source>
</evidence>
<dbReference type="Pfam" id="PF25095">
    <property type="entry name" value="C2H2-zf_KIN17"/>
    <property type="match status" value="1"/>
</dbReference>
<dbReference type="PANTHER" id="PTHR12805">
    <property type="entry name" value="KIN17 KIN, ANTIGENIC DETERMINANT OF RECA PROTEIN HOMOLOG"/>
    <property type="match status" value="1"/>
</dbReference>
<feature type="domain" description="C2H2-type" evidence="6">
    <location>
        <begin position="28"/>
        <end position="50"/>
    </location>
</feature>
<dbReference type="GO" id="GO:0003690">
    <property type="term" value="F:double-stranded DNA binding"/>
    <property type="evidence" value="ECO:0007669"/>
    <property type="project" value="TreeGrafter"/>
</dbReference>
<gene>
    <name evidence="7" type="ORF">PRK78_001938</name>
</gene>
<dbReference type="InterPro" id="IPR019447">
    <property type="entry name" value="DNA/RNA-bd_Kin17_WH-like_dom"/>
</dbReference>
<dbReference type="SUPFAM" id="SSF57667">
    <property type="entry name" value="beta-beta-alpha zinc fingers"/>
    <property type="match status" value="1"/>
</dbReference>
<dbReference type="GO" id="GO:0006260">
    <property type="term" value="P:DNA replication"/>
    <property type="evidence" value="ECO:0007669"/>
    <property type="project" value="TreeGrafter"/>
</dbReference>
<keyword evidence="8" id="KW-1185">Reference proteome</keyword>
<dbReference type="PROSITE" id="PS00028">
    <property type="entry name" value="ZINC_FINGER_C2H2_1"/>
    <property type="match status" value="1"/>
</dbReference>
<name>A0AAF0DDX4_9EURO</name>
<dbReference type="SMART" id="SM01253">
    <property type="entry name" value="Kin17_mid"/>
    <property type="match status" value="1"/>
</dbReference>
<organism evidence="7 8">
    <name type="scientific">Emydomyces testavorans</name>
    <dbReference type="NCBI Taxonomy" id="2070801"/>
    <lineage>
        <taxon>Eukaryota</taxon>
        <taxon>Fungi</taxon>
        <taxon>Dikarya</taxon>
        <taxon>Ascomycota</taxon>
        <taxon>Pezizomycotina</taxon>
        <taxon>Eurotiomycetes</taxon>
        <taxon>Eurotiomycetidae</taxon>
        <taxon>Onygenales</taxon>
        <taxon>Nannizziopsiaceae</taxon>
        <taxon>Emydomyces</taxon>
    </lineage>
</organism>
<evidence type="ECO:0000256" key="3">
    <source>
        <dbReference type="ARBA" id="ARBA00022771"/>
    </source>
</evidence>
<protein>
    <recommendedName>
        <fullName evidence="6">C2H2-type domain-containing protein</fullName>
    </recommendedName>
</protein>
<dbReference type="EMBL" id="CP120627">
    <property type="protein sequence ID" value="WEW56493.1"/>
    <property type="molecule type" value="Genomic_DNA"/>
</dbReference>
<dbReference type="InterPro" id="IPR038254">
    <property type="entry name" value="KIN17_WH-like_sf"/>
</dbReference>
<evidence type="ECO:0000256" key="2">
    <source>
        <dbReference type="ARBA" id="ARBA00022723"/>
    </source>
</evidence>
<dbReference type="FunFam" id="1.10.10.2030:FF:000001">
    <property type="entry name" value="DNA/RNA-binding protein KIN17, putative"/>
    <property type="match status" value="1"/>
</dbReference>
<dbReference type="Gene3D" id="1.10.10.2030">
    <property type="entry name" value="DNA/RNA-binding protein Kin17, conserved domain"/>
    <property type="match status" value="1"/>
</dbReference>
<keyword evidence="4" id="KW-0862">Zinc</keyword>
<feature type="region of interest" description="Disordered" evidence="5">
    <location>
        <begin position="178"/>
        <end position="199"/>
    </location>
</feature>
<dbReference type="Proteomes" id="UP001219355">
    <property type="component" value="Chromosome 1"/>
</dbReference>
<dbReference type="InterPro" id="IPR037321">
    <property type="entry name" value="KIN17-like"/>
</dbReference>
<evidence type="ECO:0000313" key="7">
    <source>
        <dbReference type="EMBL" id="WEW56493.1"/>
    </source>
</evidence>
<keyword evidence="3" id="KW-0863">Zinc-finger</keyword>
<evidence type="ECO:0000259" key="6">
    <source>
        <dbReference type="PROSITE" id="PS00028"/>
    </source>
</evidence>
<accession>A0AAF0DDX4</accession>
<evidence type="ECO:0000256" key="1">
    <source>
        <dbReference type="ARBA" id="ARBA00008517"/>
    </source>
</evidence>
<comment type="similarity">
    <text evidence="1">Belongs to the KIN17 family.</text>
</comment>
<dbReference type="GO" id="GO:0005634">
    <property type="term" value="C:nucleus"/>
    <property type="evidence" value="ECO:0007669"/>
    <property type="project" value="TreeGrafter"/>
</dbReference>
<feature type="region of interest" description="Disordered" evidence="5">
    <location>
        <begin position="216"/>
        <end position="336"/>
    </location>
</feature>